<dbReference type="InterPro" id="IPR023214">
    <property type="entry name" value="HAD_sf"/>
</dbReference>
<dbReference type="RefSeq" id="WP_118102866.1">
    <property type="nucleotide sequence ID" value="NZ_CABJEU010000001.1"/>
</dbReference>
<dbReference type="FunCoup" id="A0A414NFV3">
    <property type="interactions" value="3"/>
</dbReference>
<dbReference type="EMBL" id="QSLJ01000001">
    <property type="protein sequence ID" value="RHF38607.1"/>
    <property type="molecule type" value="Genomic_DNA"/>
</dbReference>
<evidence type="ECO:0000313" key="1">
    <source>
        <dbReference type="EMBL" id="RHF38607.1"/>
    </source>
</evidence>
<dbReference type="GO" id="GO:0005829">
    <property type="term" value="C:cytosol"/>
    <property type="evidence" value="ECO:0007669"/>
    <property type="project" value="TreeGrafter"/>
</dbReference>
<dbReference type="SFLD" id="SFLDG01140">
    <property type="entry name" value="C2.B:_Phosphomannomutase_and_P"/>
    <property type="match status" value="1"/>
</dbReference>
<dbReference type="InterPro" id="IPR000150">
    <property type="entry name" value="Cof"/>
</dbReference>
<name>A0A414NFV3_9ACTN</name>
<dbReference type="InterPro" id="IPR036412">
    <property type="entry name" value="HAD-like_sf"/>
</dbReference>
<dbReference type="SFLD" id="SFLDS00003">
    <property type="entry name" value="Haloacid_Dehalogenase"/>
    <property type="match status" value="1"/>
</dbReference>
<dbReference type="PROSITE" id="PS01229">
    <property type="entry name" value="COF_2"/>
    <property type="match status" value="1"/>
</dbReference>
<dbReference type="InterPro" id="IPR006379">
    <property type="entry name" value="HAD-SF_hydro_IIB"/>
</dbReference>
<gene>
    <name evidence="1" type="ORF">DW682_02610</name>
</gene>
<comment type="caution">
    <text evidence="1">The sequence shown here is derived from an EMBL/GenBank/DDBJ whole genome shotgun (WGS) entry which is preliminary data.</text>
</comment>
<evidence type="ECO:0000313" key="2">
    <source>
        <dbReference type="Proteomes" id="UP000283983"/>
    </source>
</evidence>
<organism evidence="1 2">
    <name type="scientific">Collinsella intestinalis</name>
    <dbReference type="NCBI Taxonomy" id="147207"/>
    <lineage>
        <taxon>Bacteria</taxon>
        <taxon>Bacillati</taxon>
        <taxon>Actinomycetota</taxon>
        <taxon>Coriobacteriia</taxon>
        <taxon>Coriobacteriales</taxon>
        <taxon>Coriobacteriaceae</taxon>
        <taxon>Collinsella</taxon>
    </lineage>
</organism>
<dbReference type="PRINTS" id="PR00119">
    <property type="entry name" value="CATATPASE"/>
</dbReference>
<dbReference type="GO" id="GO:0000287">
    <property type="term" value="F:magnesium ion binding"/>
    <property type="evidence" value="ECO:0007669"/>
    <property type="project" value="TreeGrafter"/>
</dbReference>
<dbReference type="Gene3D" id="3.40.50.1000">
    <property type="entry name" value="HAD superfamily/HAD-like"/>
    <property type="match status" value="1"/>
</dbReference>
<dbReference type="Gene3D" id="3.30.1240.10">
    <property type="match status" value="1"/>
</dbReference>
<sequence>MAIKAIALDIDGTLTNDRKVVTPRTKMALLAAQDAGVKLILASGRPVQGLRAIASELALSEHGGLLVAFNGAHVVDAQTDEVLYDQPIDSDTMRELIGHVRDFDVIPWITRGGELFVERSSRHVIRYRDEDLDIVEHECRMCDLVPCEVDDLLETCATPQDKLLCAAEPEYLQERWRSMAEPFDGRLSAMFTADFYFEFMAPGVDKGRALAGALPKLGIDASEVVAFGDGQNDVSMIKWAGVGVAMGNAIDEAKAAADMVTASNNEDGIALALDEILG</sequence>
<dbReference type="SFLD" id="SFLDG01144">
    <property type="entry name" value="C2.B.4:_PGP_Like"/>
    <property type="match status" value="1"/>
</dbReference>
<reference evidence="1 2" key="1">
    <citation type="submission" date="2018-08" db="EMBL/GenBank/DDBJ databases">
        <title>A genome reference for cultivated species of the human gut microbiota.</title>
        <authorList>
            <person name="Zou Y."/>
            <person name="Xue W."/>
            <person name="Luo G."/>
        </authorList>
    </citation>
    <scope>NUCLEOTIDE SEQUENCE [LARGE SCALE GENOMIC DNA]</scope>
    <source>
        <strain evidence="1 2">AM25-33</strain>
    </source>
</reference>
<proteinExistence type="predicted"/>
<dbReference type="AlphaFoldDB" id="A0A414NFV3"/>
<accession>A0A414NFV3</accession>
<dbReference type="CDD" id="cd07516">
    <property type="entry name" value="HAD_Pase"/>
    <property type="match status" value="1"/>
</dbReference>
<dbReference type="PANTHER" id="PTHR10000:SF8">
    <property type="entry name" value="HAD SUPERFAMILY HYDROLASE-LIKE, TYPE 3"/>
    <property type="match status" value="1"/>
</dbReference>
<dbReference type="Pfam" id="PF08282">
    <property type="entry name" value="Hydrolase_3"/>
    <property type="match status" value="1"/>
</dbReference>
<dbReference type="NCBIfam" id="TIGR01484">
    <property type="entry name" value="HAD-SF-IIB"/>
    <property type="match status" value="1"/>
</dbReference>
<dbReference type="Proteomes" id="UP000283983">
    <property type="component" value="Unassembled WGS sequence"/>
</dbReference>
<dbReference type="PANTHER" id="PTHR10000">
    <property type="entry name" value="PHOSPHOSERINE PHOSPHATASE"/>
    <property type="match status" value="1"/>
</dbReference>
<protein>
    <submittedName>
        <fullName evidence="1">HAD family phosphatase</fullName>
    </submittedName>
</protein>
<dbReference type="NCBIfam" id="TIGR00099">
    <property type="entry name" value="Cof-subfamily"/>
    <property type="match status" value="1"/>
</dbReference>
<dbReference type="SUPFAM" id="SSF56784">
    <property type="entry name" value="HAD-like"/>
    <property type="match status" value="1"/>
</dbReference>
<dbReference type="InParanoid" id="A0A414NFV3"/>
<keyword evidence="2" id="KW-1185">Reference proteome</keyword>
<dbReference type="GO" id="GO:0016791">
    <property type="term" value="F:phosphatase activity"/>
    <property type="evidence" value="ECO:0007669"/>
    <property type="project" value="TreeGrafter"/>
</dbReference>